<feature type="transmembrane region" description="Helical" evidence="6">
    <location>
        <begin position="413"/>
        <end position="435"/>
    </location>
</feature>
<feature type="transmembrane region" description="Helical" evidence="6">
    <location>
        <begin position="194"/>
        <end position="214"/>
    </location>
</feature>
<evidence type="ECO:0000256" key="2">
    <source>
        <dbReference type="ARBA" id="ARBA00010170"/>
    </source>
</evidence>
<keyword evidence="9" id="KW-1185">Reference proteome</keyword>
<feature type="domain" description="Pecanex C-terminal" evidence="7">
    <location>
        <begin position="903"/>
        <end position="1054"/>
    </location>
</feature>
<dbReference type="AlphaFoldDB" id="A0A1J4L6X5"/>
<organism evidence="8 9">
    <name type="scientific">Tritrichomonas foetus</name>
    <dbReference type="NCBI Taxonomy" id="1144522"/>
    <lineage>
        <taxon>Eukaryota</taxon>
        <taxon>Metamonada</taxon>
        <taxon>Parabasalia</taxon>
        <taxon>Tritrichomonadida</taxon>
        <taxon>Tritrichomonadidae</taxon>
        <taxon>Tritrichomonas</taxon>
    </lineage>
</organism>
<dbReference type="Proteomes" id="UP000179807">
    <property type="component" value="Unassembled WGS sequence"/>
</dbReference>
<name>A0A1J4L6X5_9EUKA</name>
<comment type="subcellular location">
    <subcellularLocation>
        <location evidence="1">Membrane</location>
        <topology evidence="1">Multi-pass membrane protein</topology>
    </subcellularLocation>
</comment>
<proteinExistence type="inferred from homology"/>
<accession>A0A1J4L6X5</accession>
<evidence type="ECO:0000313" key="8">
    <source>
        <dbReference type="EMBL" id="OHT17694.1"/>
    </source>
</evidence>
<evidence type="ECO:0000259" key="7">
    <source>
        <dbReference type="Pfam" id="PF05041"/>
    </source>
</evidence>
<dbReference type="Pfam" id="PF05041">
    <property type="entry name" value="Pecanex_C"/>
    <property type="match status" value="1"/>
</dbReference>
<gene>
    <name evidence="8" type="ORF">TRFO_01003</name>
</gene>
<evidence type="ECO:0000256" key="3">
    <source>
        <dbReference type="ARBA" id="ARBA00022692"/>
    </source>
</evidence>
<dbReference type="EMBL" id="MLAK01000001">
    <property type="protein sequence ID" value="OHT17694.1"/>
    <property type="molecule type" value="Genomic_DNA"/>
</dbReference>
<evidence type="ECO:0000256" key="6">
    <source>
        <dbReference type="SAM" id="Phobius"/>
    </source>
</evidence>
<dbReference type="OrthoDB" id="10037631at2759"/>
<keyword evidence="4 6" id="KW-1133">Transmembrane helix</keyword>
<feature type="transmembrane region" description="Helical" evidence="6">
    <location>
        <begin position="442"/>
        <end position="463"/>
    </location>
</feature>
<reference evidence="8" key="1">
    <citation type="submission" date="2016-10" db="EMBL/GenBank/DDBJ databases">
        <authorList>
            <person name="Benchimol M."/>
            <person name="Almeida L.G."/>
            <person name="Vasconcelos A.T."/>
            <person name="Perreira-Neves A."/>
            <person name="Rosa I.A."/>
            <person name="Tasca T."/>
            <person name="Bogo M.R."/>
            <person name="de Souza W."/>
        </authorList>
    </citation>
    <scope>NUCLEOTIDE SEQUENCE [LARGE SCALE GENOMIC DNA]</scope>
    <source>
        <strain evidence="8">K</strain>
    </source>
</reference>
<dbReference type="PANTHER" id="PTHR12372:SF7">
    <property type="entry name" value="PROTEIN PECANEX"/>
    <property type="match status" value="1"/>
</dbReference>
<evidence type="ECO:0000313" key="9">
    <source>
        <dbReference type="Proteomes" id="UP000179807"/>
    </source>
</evidence>
<comment type="caution">
    <text evidence="8">The sequence shown here is derived from an EMBL/GenBank/DDBJ whole genome shotgun (WGS) entry which is preliminary data.</text>
</comment>
<protein>
    <recommendedName>
        <fullName evidence="7">Pecanex C-terminal domain-containing protein</fullName>
    </recommendedName>
</protein>
<dbReference type="VEuPathDB" id="TrichDB:TRFO_01003"/>
<dbReference type="GO" id="GO:0016020">
    <property type="term" value="C:membrane"/>
    <property type="evidence" value="ECO:0007669"/>
    <property type="project" value="UniProtKB-SubCell"/>
</dbReference>
<evidence type="ECO:0000256" key="5">
    <source>
        <dbReference type="ARBA" id="ARBA00023136"/>
    </source>
</evidence>
<dbReference type="GeneID" id="94824553"/>
<dbReference type="RefSeq" id="XP_068370830.1">
    <property type="nucleotide sequence ID" value="XM_068489849.1"/>
</dbReference>
<keyword evidence="3 6" id="KW-0812">Transmembrane</keyword>
<dbReference type="InterPro" id="IPR007735">
    <property type="entry name" value="Pecanex_C"/>
</dbReference>
<keyword evidence="5 6" id="KW-0472">Membrane</keyword>
<comment type="similarity">
    <text evidence="2">Belongs to the pecanex family.</text>
</comment>
<feature type="transmembrane region" description="Helical" evidence="6">
    <location>
        <begin position="254"/>
        <end position="273"/>
    </location>
</feature>
<dbReference type="InterPro" id="IPR039797">
    <property type="entry name" value="Pecanex"/>
</dbReference>
<evidence type="ECO:0000256" key="4">
    <source>
        <dbReference type="ARBA" id="ARBA00022989"/>
    </source>
</evidence>
<feature type="transmembrane region" description="Helical" evidence="6">
    <location>
        <begin position="221"/>
        <end position="239"/>
    </location>
</feature>
<feature type="transmembrane region" description="Helical" evidence="6">
    <location>
        <begin position="52"/>
        <end position="76"/>
    </location>
</feature>
<sequence length="1055" mass="120424">MELYGGNLHLLCTFTGGFILHRNDLWPNLVKISVLAIFCILYYILLSFDFGLVGRLVISTIVPFIVLTIQLIVVYLNKILDKSIDLPDIEQELNDEPELPRGVSAQLWSRRMVLFDQTLPADERAYRLIQEGFDPEEVFRLNALIESGEINEHTEIGARSHRIKKKLILINGTVANIQLDRETLSRTFIRPPNWFYILLSFLLSFIMTFFVYVLKDFSTKVSALYLMFIPATAIFSFLLPPSCDPYSTTLNDPYIAFTRAITLSIFTFFIAELDSLDQKFQSSDSNLSVSAFINVSKFLNITHENYVEYQEMLANFCAILPFLIFVGFIGHPLITFHYFIEVVSKYIFGLAGSASFFGSLIELSLSIVHFFISFGILKISSNFVSITVMIIYVSFFVQFCYEDILSKRIIKPMLILSRFIKAMISGVAALLAYFIHIKQFKIIPITMTTFHIIIDLILPYITSHQSYFLLHGKLMDTNKTFNLIRKYFGHVTVPFFLSYLLQNYPLDNILSPLLVIQCLNISQSVPHIYAVALILATFTLPNEFSFQNLSISLLISLLISRKLIKIENIIRLRVKSYFYPEILYSDPYTNPLKFIWATVISFLKILSPHLSTSFSFGSIVWSCITGAPNSIFFGLGPYLLPSAPRPNLFYDESSKSFESEPSFNIAPNHPIEAPVYVSLTKSLEKSLYSLIKSAKLGIVNDDSFYLLVDNDLVSILHIISVVPGCVRFQIRGLEYEQQTICHNGELSILQQIVLEQTESIGNFGHAIAFHFSMFDLVAKNLELNMISVSQFNFNRTVFSVLGETEVFNWLFKALAYIAAKEQIEFSDHDQLENDMSELSQENIDFINIVFHYFEKLQDSRTVRNILESYKYIFENLKSENGLDDSKLLSFFNGNAENVEDENIKALIIKGVRYGVLLCLNASVDLAPSIEDLQDFFDFMHESEEQLVLPVSDENFLEQVGKTESALISLVNVENAASIVRFGKSSMSWAVFKLETESVRGFWANESRNILFDAIISNERPSIQFNIHFLRNITNQSCNQPIGYPVVVSNINVSYE</sequence>
<feature type="transmembrane region" description="Helical" evidence="6">
    <location>
        <begin position="25"/>
        <end position="45"/>
    </location>
</feature>
<feature type="transmembrane region" description="Helical" evidence="6">
    <location>
        <begin position="346"/>
        <end position="371"/>
    </location>
</feature>
<feature type="transmembrane region" description="Helical" evidence="6">
    <location>
        <begin position="383"/>
        <end position="401"/>
    </location>
</feature>
<evidence type="ECO:0000256" key="1">
    <source>
        <dbReference type="ARBA" id="ARBA00004141"/>
    </source>
</evidence>
<feature type="transmembrane region" description="Helical" evidence="6">
    <location>
        <begin position="313"/>
        <end position="340"/>
    </location>
</feature>
<dbReference type="PANTHER" id="PTHR12372">
    <property type="entry name" value="PECANEX"/>
    <property type="match status" value="1"/>
</dbReference>